<reference evidence="4 5" key="1">
    <citation type="submission" date="2022-04" db="EMBL/GenBank/DDBJ databases">
        <title>Chromosome-level reference genomes for two strains of Caenorhabditis briggsae: an improved platform for comparative genomics.</title>
        <authorList>
            <person name="Stevens L."/>
            <person name="Andersen E."/>
        </authorList>
    </citation>
    <scope>NUCLEOTIDE SEQUENCE [LARGE SCALE GENOMIC DNA]</scope>
    <source>
        <strain evidence="4">VX34</strain>
        <tissue evidence="4">Whole-organism</tissue>
    </source>
</reference>
<keyword evidence="1" id="KW-0547">Nucleotide-binding</keyword>
<dbReference type="AlphaFoldDB" id="A0AAE9F7Y6"/>
<feature type="domain" description="Protein kinase" evidence="3">
    <location>
        <begin position="1"/>
        <end position="173"/>
    </location>
</feature>
<keyword evidence="2" id="KW-0067">ATP-binding</keyword>
<dbReference type="Gene3D" id="1.10.510.10">
    <property type="entry name" value="Transferase(Phosphotransferase) domain 1"/>
    <property type="match status" value="1"/>
</dbReference>
<proteinExistence type="predicted"/>
<sequence length="173" mass="19617">MVSFFTILQDFPKNKTVFAMYSPSSYSYEFSYRNVVKFYGIAASREPIMIALEFCPGGALDVRLERTKTTDFQKIRFLYHAALGITYLHEQDIVHGDIAARNCLLDANDLLKISDFGLSTDNEGSRMKGDKVTIRYMAPEAIEKKISIKANNSWAFSVLIFEVFHRGFGPSLS</sequence>
<gene>
    <name evidence="4" type="ORF">L5515_009090</name>
</gene>
<dbReference type="InterPro" id="IPR050198">
    <property type="entry name" value="Non-receptor_tyrosine_kinases"/>
</dbReference>
<dbReference type="InterPro" id="IPR001245">
    <property type="entry name" value="Ser-Thr/Tyr_kinase_cat_dom"/>
</dbReference>
<dbReference type="PROSITE" id="PS00109">
    <property type="entry name" value="PROTEIN_KINASE_TYR"/>
    <property type="match status" value="1"/>
</dbReference>
<evidence type="ECO:0000313" key="5">
    <source>
        <dbReference type="Proteomes" id="UP000829354"/>
    </source>
</evidence>
<dbReference type="Proteomes" id="UP000829354">
    <property type="component" value="Chromosome V"/>
</dbReference>
<dbReference type="EMBL" id="CP092624">
    <property type="protein sequence ID" value="UMM37287.1"/>
    <property type="molecule type" value="Genomic_DNA"/>
</dbReference>
<dbReference type="PANTHER" id="PTHR24418">
    <property type="entry name" value="TYROSINE-PROTEIN KINASE"/>
    <property type="match status" value="1"/>
</dbReference>
<name>A0AAE9F7Y6_CAEBR</name>
<evidence type="ECO:0000259" key="3">
    <source>
        <dbReference type="PROSITE" id="PS50011"/>
    </source>
</evidence>
<dbReference type="InterPro" id="IPR000719">
    <property type="entry name" value="Prot_kinase_dom"/>
</dbReference>
<dbReference type="PROSITE" id="PS50011">
    <property type="entry name" value="PROTEIN_KINASE_DOM"/>
    <property type="match status" value="1"/>
</dbReference>
<evidence type="ECO:0000256" key="2">
    <source>
        <dbReference type="ARBA" id="ARBA00022840"/>
    </source>
</evidence>
<dbReference type="SUPFAM" id="SSF56112">
    <property type="entry name" value="Protein kinase-like (PK-like)"/>
    <property type="match status" value="1"/>
</dbReference>
<protein>
    <recommendedName>
        <fullName evidence="3">Protein kinase domain-containing protein</fullName>
    </recommendedName>
</protein>
<evidence type="ECO:0000256" key="1">
    <source>
        <dbReference type="ARBA" id="ARBA00022741"/>
    </source>
</evidence>
<evidence type="ECO:0000313" key="4">
    <source>
        <dbReference type="EMBL" id="UMM37287.1"/>
    </source>
</evidence>
<dbReference type="Pfam" id="PF07714">
    <property type="entry name" value="PK_Tyr_Ser-Thr"/>
    <property type="match status" value="1"/>
</dbReference>
<dbReference type="PRINTS" id="PR00109">
    <property type="entry name" value="TYRKINASE"/>
</dbReference>
<keyword evidence="5" id="KW-1185">Reference proteome</keyword>
<dbReference type="InterPro" id="IPR011009">
    <property type="entry name" value="Kinase-like_dom_sf"/>
</dbReference>
<dbReference type="GO" id="GO:0004672">
    <property type="term" value="F:protein kinase activity"/>
    <property type="evidence" value="ECO:0007669"/>
    <property type="project" value="InterPro"/>
</dbReference>
<accession>A0AAE9F7Y6</accession>
<dbReference type="GO" id="GO:0005524">
    <property type="term" value="F:ATP binding"/>
    <property type="evidence" value="ECO:0007669"/>
    <property type="project" value="UniProtKB-KW"/>
</dbReference>
<organism evidence="4 5">
    <name type="scientific">Caenorhabditis briggsae</name>
    <dbReference type="NCBI Taxonomy" id="6238"/>
    <lineage>
        <taxon>Eukaryota</taxon>
        <taxon>Metazoa</taxon>
        <taxon>Ecdysozoa</taxon>
        <taxon>Nematoda</taxon>
        <taxon>Chromadorea</taxon>
        <taxon>Rhabditida</taxon>
        <taxon>Rhabditina</taxon>
        <taxon>Rhabditomorpha</taxon>
        <taxon>Rhabditoidea</taxon>
        <taxon>Rhabditidae</taxon>
        <taxon>Peloderinae</taxon>
        <taxon>Caenorhabditis</taxon>
    </lineage>
</organism>
<dbReference type="InterPro" id="IPR008266">
    <property type="entry name" value="Tyr_kinase_AS"/>
</dbReference>